<dbReference type="AlphaFoldDB" id="A0A1C3TNI4"/>
<dbReference type="EMBL" id="LT604072">
    <property type="protein sequence ID" value="SCB04823.1"/>
    <property type="molecule type" value="Genomic_DNA"/>
</dbReference>
<dbReference type="RefSeq" id="WP_003474450.1">
    <property type="nucleotide sequence ID" value="NZ_LT604072.1"/>
</dbReference>
<protein>
    <submittedName>
        <fullName evidence="1">Uncharacterized protein</fullName>
    </submittedName>
</protein>
<gene>
    <name evidence="1" type="ORF">BN444_00318</name>
</gene>
<sequence>MNAMLKKQPRVGHGALDLRQEPPVVDASFAKTFAASFAFSLRLADEGKLAKAPRTE</sequence>
<evidence type="ECO:0000313" key="2">
    <source>
        <dbReference type="Proteomes" id="UP000093071"/>
    </source>
</evidence>
<proteinExistence type="predicted"/>
<dbReference type="Proteomes" id="UP000093071">
    <property type="component" value="Chromosome I"/>
</dbReference>
<accession>A0A1C3TNI4</accession>
<name>A0A1C3TNI4_XANCT</name>
<reference evidence="2" key="1">
    <citation type="submission" date="2016-07" db="EMBL/GenBank/DDBJ databases">
        <authorList>
            <person name="Jaenicke Sebastian"/>
        </authorList>
    </citation>
    <scope>NUCLEOTIDE SEQUENCE [LARGE SCALE GENOMIC DNA]</scope>
</reference>
<dbReference type="PATRIC" id="fig|1261556.5.peg.2166"/>
<organism evidence="1 2">
    <name type="scientific">Xanthomonas translucens pv. translucens DSM 18974</name>
    <dbReference type="NCBI Taxonomy" id="1261556"/>
    <lineage>
        <taxon>Bacteria</taxon>
        <taxon>Pseudomonadati</taxon>
        <taxon>Pseudomonadota</taxon>
        <taxon>Gammaproteobacteria</taxon>
        <taxon>Lysobacterales</taxon>
        <taxon>Lysobacteraceae</taxon>
        <taxon>Xanthomonas</taxon>
        <taxon>Xanthomonas translucens group</taxon>
    </lineage>
</organism>
<evidence type="ECO:0000313" key="1">
    <source>
        <dbReference type="EMBL" id="SCB04823.1"/>
    </source>
</evidence>